<proteinExistence type="predicted"/>
<reference evidence="1" key="1">
    <citation type="submission" date="2018-05" db="EMBL/GenBank/DDBJ databases">
        <authorList>
            <person name="Lanie J.A."/>
            <person name="Ng W.-L."/>
            <person name="Kazmierczak K.M."/>
            <person name="Andrzejewski T.M."/>
            <person name="Davidsen T.M."/>
            <person name="Wayne K.J."/>
            <person name="Tettelin H."/>
            <person name="Glass J.I."/>
            <person name="Rusch D."/>
            <person name="Podicherti R."/>
            <person name="Tsui H.-C.T."/>
            <person name="Winkler M.E."/>
        </authorList>
    </citation>
    <scope>NUCLEOTIDE SEQUENCE</scope>
</reference>
<dbReference type="AlphaFoldDB" id="A0A382FFA5"/>
<sequence>MSISNSVWPTDNRSLGEHGVYHNLIYFSRIVDLT</sequence>
<feature type="non-terminal residue" evidence="1">
    <location>
        <position position="34"/>
    </location>
</feature>
<organism evidence="1">
    <name type="scientific">marine metagenome</name>
    <dbReference type="NCBI Taxonomy" id="408172"/>
    <lineage>
        <taxon>unclassified sequences</taxon>
        <taxon>metagenomes</taxon>
        <taxon>ecological metagenomes</taxon>
    </lineage>
</organism>
<evidence type="ECO:0000313" key="1">
    <source>
        <dbReference type="EMBL" id="SVB61355.1"/>
    </source>
</evidence>
<protein>
    <submittedName>
        <fullName evidence="1">Uncharacterized protein</fullName>
    </submittedName>
</protein>
<accession>A0A382FFA5</accession>
<dbReference type="EMBL" id="UINC01049495">
    <property type="protein sequence ID" value="SVB61355.1"/>
    <property type="molecule type" value="Genomic_DNA"/>
</dbReference>
<name>A0A382FFA5_9ZZZZ</name>
<gene>
    <name evidence="1" type="ORF">METZ01_LOCUS214209</name>
</gene>